<dbReference type="Proteomes" id="UP001063166">
    <property type="component" value="Unassembled WGS sequence"/>
</dbReference>
<feature type="compositionally biased region" description="Polar residues" evidence="1">
    <location>
        <begin position="79"/>
        <end position="88"/>
    </location>
</feature>
<keyword evidence="3" id="KW-1185">Reference proteome</keyword>
<evidence type="ECO:0000256" key="1">
    <source>
        <dbReference type="SAM" id="MobiDB-lite"/>
    </source>
</evidence>
<dbReference type="EMBL" id="BRPK01000018">
    <property type="protein sequence ID" value="GLB44755.1"/>
    <property type="molecule type" value="Genomic_DNA"/>
</dbReference>
<feature type="region of interest" description="Disordered" evidence="1">
    <location>
        <begin position="1"/>
        <end position="143"/>
    </location>
</feature>
<dbReference type="AlphaFoldDB" id="A0A9P3UUH7"/>
<evidence type="ECO:0000313" key="3">
    <source>
        <dbReference type="Proteomes" id="UP001063166"/>
    </source>
</evidence>
<name>A0A9P3UUH7_LYOSH</name>
<organism evidence="2 3">
    <name type="scientific">Lyophyllum shimeji</name>
    <name type="common">Hon-shimeji</name>
    <name type="synonym">Tricholoma shimeji</name>
    <dbReference type="NCBI Taxonomy" id="47721"/>
    <lineage>
        <taxon>Eukaryota</taxon>
        <taxon>Fungi</taxon>
        <taxon>Dikarya</taxon>
        <taxon>Basidiomycota</taxon>
        <taxon>Agaricomycotina</taxon>
        <taxon>Agaricomycetes</taxon>
        <taxon>Agaricomycetidae</taxon>
        <taxon>Agaricales</taxon>
        <taxon>Tricholomatineae</taxon>
        <taxon>Lyophyllaceae</taxon>
        <taxon>Lyophyllum</taxon>
    </lineage>
</organism>
<dbReference type="OrthoDB" id="3250036at2759"/>
<gene>
    <name evidence="2" type="ORF">LshimejAT787_1800920</name>
</gene>
<sequence length="160" mass="17247">MSDEYASSGYEGTLANPTVRDITPDPPFQERGVQAGKPARQTDQDRDYTTQNYPAERDTTSQGGYGASANVWSDRAQRGNATGVGSHNDQQRQEPKDEKRGDGPYWDGRTEKTFKPEAGRSGAARVDDLESPPRSTGSVDDVNMKVKVKEIGGGPAALGV</sequence>
<protein>
    <submittedName>
        <fullName evidence="2">Uncharacterized protein</fullName>
    </submittedName>
</protein>
<feature type="compositionally biased region" description="Basic and acidic residues" evidence="1">
    <location>
        <begin position="89"/>
        <end position="118"/>
    </location>
</feature>
<comment type="caution">
    <text evidence="2">The sequence shown here is derived from an EMBL/GenBank/DDBJ whole genome shotgun (WGS) entry which is preliminary data.</text>
</comment>
<proteinExistence type="predicted"/>
<evidence type="ECO:0000313" key="2">
    <source>
        <dbReference type="EMBL" id="GLB44755.1"/>
    </source>
</evidence>
<reference evidence="2" key="1">
    <citation type="submission" date="2022-07" db="EMBL/GenBank/DDBJ databases">
        <title>The genome of Lyophyllum shimeji provides insight into the initial evolution of ectomycorrhizal fungal genome.</title>
        <authorList>
            <person name="Kobayashi Y."/>
            <person name="Shibata T."/>
            <person name="Hirakawa H."/>
            <person name="Shigenobu S."/>
            <person name="Nishiyama T."/>
            <person name="Yamada A."/>
            <person name="Hasebe M."/>
            <person name="Kawaguchi M."/>
        </authorList>
    </citation>
    <scope>NUCLEOTIDE SEQUENCE</scope>
    <source>
        <strain evidence="2">AT787</strain>
    </source>
</reference>
<accession>A0A9P3UUH7</accession>